<dbReference type="Proteomes" id="UP000054241">
    <property type="component" value="Unassembled WGS sequence"/>
</dbReference>
<name>A0A117PUX6_9ACTN</name>
<keyword evidence="2" id="KW-1185">Reference proteome</keyword>
<sequence>MVTQRVCRRWLAGLWKPWAALATSLITRLMPSLLALLWPVVMNASISDHQRSTVTASWRTSGMSESAHQVLVFQ</sequence>
<evidence type="ECO:0000313" key="1">
    <source>
        <dbReference type="EMBL" id="KUM92872.1"/>
    </source>
</evidence>
<gene>
    <name evidence="1" type="ORF">AQI88_29720</name>
</gene>
<protein>
    <submittedName>
        <fullName evidence="1">Uncharacterized protein</fullName>
    </submittedName>
</protein>
<proteinExistence type="predicted"/>
<comment type="caution">
    <text evidence="1">The sequence shown here is derived from an EMBL/GenBank/DDBJ whole genome shotgun (WGS) entry which is preliminary data.</text>
</comment>
<dbReference type="AlphaFoldDB" id="A0A117PUX6"/>
<reference evidence="1 2" key="1">
    <citation type="submission" date="2015-10" db="EMBL/GenBank/DDBJ databases">
        <title>Draft genome sequence of Streptomyces cellostaticus DSM 40189, type strain for the species Streptomyces cellostaticus.</title>
        <authorList>
            <person name="Ruckert C."/>
            <person name="Winkler A."/>
            <person name="Kalinowski J."/>
            <person name="Kampfer P."/>
            <person name="Glaeser S."/>
        </authorList>
    </citation>
    <scope>NUCLEOTIDE SEQUENCE [LARGE SCALE GENOMIC DNA]</scope>
    <source>
        <strain evidence="1 2">DSM 40189</strain>
    </source>
</reference>
<organism evidence="1 2">
    <name type="scientific">Streptomyces cellostaticus</name>
    <dbReference type="NCBI Taxonomy" id="67285"/>
    <lineage>
        <taxon>Bacteria</taxon>
        <taxon>Bacillati</taxon>
        <taxon>Actinomycetota</taxon>
        <taxon>Actinomycetes</taxon>
        <taxon>Kitasatosporales</taxon>
        <taxon>Streptomycetaceae</taxon>
        <taxon>Streptomyces</taxon>
    </lineage>
</organism>
<dbReference type="EMBL" id="LMWL01000056">
    <property type="protein sequence ID" value="KUM92872.1"/>
    <property type="molecule type" value="Genomic_DNA"/>
</dbReference>
<evidence type="ECO:0000313" key="2">
    <source>
        <dbReference type="Proteomes" id="UP000054241"/>
    </source>
</evidence>
<accession>A0A117PUX6</accession>